<dbReference type="EMBL" id="UZAN01075449">
    <property type="protein sequence ID" value="VDP95755.1"/>
    <property type="molecule type" value="Genomic_DNA"/>
</dbReference>
<organism evidence="4">
    <name type="scientific">Echinostoma caproni</name>
    <dbReference type="NCBI Taxonomy" id="27848"/>
    <lineage>
        <taxon>Eukaryota</taxon>
        <taxon>Metazoa</taxon>
        <taxon>Spiralia</taxon>
        <taxon>Lophotrochozoa</taxon>
        <taxon>Platyhelminthes</taxon>
        <taxon>Trematoda</taxon>
        <taxon>Digenea</taxon>
        <taxon>Plagiorchiida</taxon>
        <taxon>Echinostomata</taxon>
        <taxon>Echinostomatoidea</taxon>
        <taxon>Echinostomatidae</taxon>
        <taxon>Echinostoma</taxon>
    </lineage>
</organism>
<gene>
    <name evidence="2" type="ORF">ECPE_LOCUS18181</name>
</gene>
<feature type="region of interest" description="Disordered" evidence="1">
    <location>
        <begin position="1"/>
        <end position="59"/>
    </location>
</feature>
<evidence type="ECO:0000313" key="4">
    <source>
        <dbReference type="WBParaSite" id="ECPE_0001823101-mRNA-1"/>
    </source>
</evidence>
<evidence type="ECO:0000313" key="3">
    <source>
        <dbReference type="Proteomes" id="UP000272942"/>
    </source>
</evidence>
<keyword evidence="3" id="KW-1185">Reference proteome</keyword>
<proteinExistence type="predicted"/>
<evidence type="ECO:0000256" key="1">
    <source>
        <dbReference type="SAM" id="MobiDB-lite"/>
    </source>
</evidence>
<sequence length="79" mass="9124">MSRGHRQSESSFGPDANDSDEFEDDDDFIEKDEEDEDDDEDDEEEAAREETEEQATIQLEKAKVSLSFSGKWRKFGDLD</sequence>
<accession>A0A183BG46</accession>
<name>A0A183BG46_9TREM</name>
<reference evidence="4" key="1">
    <citation type="submission" date="2016-06" db="UniProtKB">
        <authorList>
            <consortium name="WormBaseParasite"/>
        </authorList>
    </citation>
    <scope>IDENTIFICATION</scope>
</reference>
<feature type="compositionally biased region" description="Acidic residues" evidence="1">
    <location>
        <begin position="17"/>
        <end position="53"/>
    </location>
</feature>
<protein>
    <submittedName>
        <fullName evidence="4">SPT6_acidic domain-containing protein</fullName>
    </submittedName>
</protein>
<dbReference type="AlphaFoldDB" id="A0A183BG46"/>
<dbReference type="Proteomes" id="UP000272942">
    <property type="component" value="Unassembled WGS sequence"/>
</dbReference>
<evidence type="ECO:0000313" key="2">
    <source>
        <dbReference type="EMBL" id="VDP95755.1"/>
    </source>
</evidence>
<dbReference type="WBParaSite" id="ECPE_0001823101-mRNA-1">
    <property type="protein sequence ID" value="ECPE_0001823101-mRNA-1"/>
    <property type="gene ID" value="ECPE_0001823101"/>
</dbReference>
<reference evidence="2 3" key="2">
    <citation type="submission" date="2018-11" db="EMBL/GenBank/DDBJ databases">
        <authorList>
            <consortium name="Pathogen Informatics"/>
        </authorList>
    </citation>
    <scope>NUCLEOTIDE SEQUENCE [LARGE SCALE GENOMIC DNA]</scope>
    <source>
        <strain evidence="2 3">Egypt</strain>
    </source>
</reference>